<feature type="domain" description="Dyp-type peroxidase N-terminal" evidence="14">
    <location>
        <begin position="60"/>
        <end position="215"/>
    </location>
</feature>
<dbReference type="InterPro" id="IPR048327">
    <property type="entry name" value="Dyp_perox_N"/>
</dbReference>
<dbReference type="NCBIfam" id="TIGR01413">
    <property type="entry name" value="Dyp_perox_fam"/>
    <property type="match status" value="1"/>
</dbReference>
<dbReference type="Pfam" id="PF04261">
    <property type="entry name" value="Dyp_perox_N"/>
    <property type="match status" value="1"/>
</dbReference>
<dbReference type="GO" id="GO:0016829">
    <property type="term" value="F:lyase activity"/>
    <property type="evidence" value="ECO:0007669"/>
    <property type="project" value="UniProtKB-KW"/>
</dbReference>
<evidence type="ECO:0000256" key="5">
    <source>
        <dbReference type="ARBA" id="ARBA00022729"/>
    </source>
</evidence>
<comment type="caution">
    <text evidence="16">The sequence shown here is derived from an EMBL/GenBank/DDBJ whole genome shotgun (WGS) entry which is preliminary data.</text>
</comment>
<dbReference type="Pfam" id="PF20628">
    <property type="entry name" value="Dyp_perox_C"/>
    <property type="match status" value="1"/>
</dbReference>
<dbReference type="PANTHER" id="PTHR30521">
    <property type="entry name" value="DEFERROCHELATASE/PEROXIDASE"/>
    <property type="match status" value="1"/>
</dbReference>
<evidence type="ECO:0000256" key="1">
    <source>
        <dbReference type="ARBA" id="ARBA00004196"/>
    </source>
</evidence>
<sequence>MSSEPARSGRLSRRRLFGLGAAGAAVAGAGAVAAGPLLREPPVAHASSTSDPYPFYGEHQAGIVTPAQDRLHFVAFDVTTRDRAELVDLLQEWTAAAARLTQGKESGSFGAVGGDPAAAPDDTGEALGLPASGLTLTIGFGPSLFDDRFGLAAERPAALADLPKFPGEQLIPEISGGDICVQACAHDPQVAVHAIRNLARIGFGRVSVRWSQLGFGRTSSTSRAQATPRNLMGFKDGTNNLKLEDAALLRQQLWADAADGPAWMAGGAYLVTRKIRMTIETWDRTSLTEQEQIFGRDKGEGAPLGKKHEFDALDFAARRPDGQPYIAARSHVRLAHPSSHGEARLLRRGYNFVDGSDGLGRLDAGLFFIAYQRDPRKQFVPIQMELARHDPLNEYVKHVSSGLFACPPGVRDAGDYWGRALFE</sequence>
<evidence type="ECO:0000256" key="8">
    <source>
        <dbReference type="ARBA" id="ARBA00023239"/>
    </source>
</evidence>
<evidence type="ECO:0000256" key="12">
    <source>
        <dbReference type="ARBA" id="ARBA00048856"/>
    </source>
</evidence>
<keyword evidence="17" id="KW-1185">Reference proteome</keyword>
<feature type="domain" description="Dyp-type peroxidase C-terminal" evidence="15">
    <location>
        <begin position="227"/>
        <end position="410"/>
    </location>
</feature>
<evidence type="ECO:0000313" key="17">
    <source>
        <dbReference type="Proteomes" id="UP001317259"/>
    </source>
</evidence>
<comment type="cofactor">
    <cofactor evidence="13">
        <name>heme b</name>
        <dbReference type="ChEBI" id="CHEBI:60344"/>
    </cofactor>
    <text evidence="13">Binds 1 heme b (iron(II)-protoporphyrin IX) group non-covalently per subunit.</text>
</comment>
<dbReference type="PROSITE" id="PS51318">
    <property type="entry name" value="TAT"/>
    <property type="match status" value="1"/>
</dbReference>
<evidence type="ECO:0000256" key="10">
    <source>
        <dbReference type="ARBA" id="ARBA00033771"/>
    </source>
</evidence>
<evidence type="ECO:0000256" key="2">
    <source>
        <dbReference type="ARBA" id="ARBA00022559"/>
    </source>
</evidence>
<keyword evidence="3 13" id="KW-0349">Heme</keyword>
<dbReference type="SUPFAM" id="SSF54909">
    <property type="entry name" value="Dimeric alpha+beta barrel"/>
    <property type="match status" value="1"/>
</dbReference>
<dbReference type="InterPro" id="IPR006311">
    <property type="entry name" value="TAT_signal"/>
</dbReference>
<keyword evidence="7 13" id="KW-0408">Iron</keyword>
<dbReference type="PROSITE" id="PS51404">
    <property type="entry name" value="DYP_PEROXIDASE"/>
    <property type="match status" value="1"/>
</dbReference>
<dbReference type="Proteomes" id="UP001317259">
    <property type="component" value="Unassembled WGS sequence"/>
</dbReference>
<dbReference type="InterPro" id="IPR011008">
    <property type="entry name" value="Dimeric_a/b-barrel"/>
</dbReference>
<dbReference type="RefSeq" id="WP_242373077.1">
    <property type="nucleotide sequence ID" value="NZ_JAKRKC020000003.1"/>
</dbReference>
<dbReference type="InterPro" id="IPR048328">
    <property type="entry name" value="Dyp_perox_C"/>
</dbReference>
<keyword evidence="2 13" id="KW-0575">Peroxidase</keyword>
<evidence type="ECO:0000256" key="6">
    <source>
        <dbReference type="ARBA" id="ARBA00023002"/>
    </source>
</evidence>
<comment type="function">
    <text evidence="13">Involved in the recovery of exogenous heme iron. Extracts iron from heme while preserving the protoporphyrin ring intact.</text>
</comment>
<evidence type="ECO:0000256" key="9">
    <source>
        <dbReference type="ARBA" id="ARBA00025737"/>
    </source>
</evidence>
<evidence type="ECO:0000313" key="16">
    <source>
        <dbReference type="EMBL" id="MCK2221844.1"/>
    </source>
</evidence>
<evidence type="ECO:0000256" key="7">
    <source>
        <dbReference type="ARBA" id="ARBA00023004"/>
    </source>
</evidence>
<evidence type="ECO:0000256" key="13">
    <source>
        <dbReference type="RuleBase" id="RU365017"/>
    </source>
</evidence>
<accession>A0ABT0GB70</accession>
<comment type="similarity">
    <text evidence="9 13">Belongs to the DyP-type peroxidase family.</text>
</comment>
<evidence type="ECO:0000259" key="15">
    <source>
        <dbReference type="Pfam" id="PF20628"/>
    </source>
</evidence>
<keyword evidence="6 13" id="KW-0560">Oxidoreductase</keyword>
<keyword evidence="4 13" id="KW-0479">Metal-binding</keyword>
<keyword evidence="5" id="KW-0732">Signal</keyword>
<evidence type="ECO:0000256" key="4">
    <source>
        <dbReference type="ARBA" id="ARBA00022723"/>
    </source>
</evidence>
<comment type="subcellular location">
    <subcellularLocation>
        <location evidence="1">Cell envelope</location>
    </subcellularLocation>
</comment>
<proteinExistence type="inferred from homology"/>
<protein>
    <recommendedName>
        <fullName evidence="10 13">Deferrochelatase</fullName>
        <ecNumber evidence="13">1.11.1.-</ecNumber>
    </recommendedName>
    <alternativeName>
        <fullName evidence="11 13">Peroxidase EfeB</fullName>
    </alternativeName>
</protein>
<dbReference type="NCBIfam" id="TIGR01412">
    <property type="entry name" value="tat_substr_1"/>
    <property type="match status" value="1"/>
</dbReference>
<comment type="catalytic activity">
    <reaction evidence="12">
        <text>heme b + 2 H(+) = protoporphyrin IX + Fe(2+)</text>
        <dbReference type="Rhea" id="RHEA:22584"/>
        <dbReference type="ChEBI" id="CHEBI:15378"/>
        <dbReference type="ChEBI" id="CHEBI:29033"/>
        <dbReference type="ChEBI" id="CHEBI:57306"/>
        <dbReference type="ChEBI" id="CHEBI:60344"/>
        <dbReference type="EC" id="4.98.1.1"/>
    </reaction>
    <physiologicalReaction direction="left-to-right" evidence="12">
        <dbReference type="Rhea" id="RHEA:22585"/>
    </physiologicalReaction>
</comment>
<evidence type="ECO:0000259" key="14">
    <source>
        <dbReference type="Pfam" id="PF04261"/>
    </source>
</evidence>
<organism evidence="16 17">
    <name type="scientific">Actinomadura luzonensis</name>
    <dbReference type="NCBI Taxonomy" id="2805427"/>
    <lineage>
        <taxon>Bacteria</taxon>
        <taxon>Bacillati</taxon>
        <taxon>Actinomycetota</taxon>
        <taxon>Actinomycetes</taxon>
        <taxon>Streptosporangiales</taxon>
        <taxon>Thermomonosporaceae</taxon>
        <taxon>Actinomadura</taxon>
    </lineage>
</organism>
<dbReference type="EC" id="1.11.1.-" evidence="13"/>
<dbReference type="InterPro" id="IPR006314">
    <property type="entry name" value="Dyp_peroxidase"/>
</dbReference>
<name>A0ABT0GB70_9ACTN</name>
<evidence type="ECO:0000256" key="11">
    <source>
        <dbReference type="ARBA" id="ARBA00033775"/>
    </source>
</evidence>
<keyword evidence="8 16" id="KW-0456">Lyase</keyword>
<reference evidence="16 17" key="1">
    <citation type="submission" date="2022-04" db="EMBL/GenBank/DDBJ databases">
        <title>Genome draft of Actinomadura sp. ATCC 31491.</title>
        <authorList>
            <person name="Shi X."/>
            <person name="Du Y."/>
        </authorList>
    </citation>
    <scope>NUCLEOTIDE SEQUENCE [LARGE SCALE GENOMIC DNA]</scope>
    <source>
        <strain evidence="16 17">ATCC 31491</strain>
    </source>
</reference>
<dbReference type="InterPro" id="IPR006313">
    <property type="entry name" value="EfeB/EfeN"/>
</dbReference>
<gene>
    <name evidence="16" type="primary">efeB</name>
    <name evidence="16" type="ORF">MF672_049765</name>
</gene>
<dbReference type="EMBL" id="JAKRKC020000003">
    <property type="protein sequence ID" value="MCK2221844.1"/>
    <property type="molecule type" value="Genomic_DNA"/>
</dbReference>
<evidence type="ECO:0000256" key="3">
    <source>
        <dbReference type="ARBA" id="ARBA00022617"/>
    </source>
</evidence>
<dbReference type="PANTHER" id="PTHR30521:SF4">
    <property type="entry name" value="DEFERROCHELATASE"/>
    <property type="match status" value="1"/>
</dbReference>